<dbReference type="Proteomes" id="UP000807469">
    <property type="component" value="Unassembled WGS sequence"/>
</dbReference>
<feature type="region of interest" description="Disordered" evidence="1">
    <location>
        <begin position="194"/>
        <end position="213"/>
    </location>
</feature>
<gene>
    <name evidence="2" type="ORF">BDN70DRAFT_934781</name>
</gene>
<name>A0A9P5YY16_9AGAR</name>
<dbReference type="AlphaFoldDB" id="A0A9P5YY16"/>
<accession>A0A9P5YY16</accession>
<evidence type="ECO:0000313" key="2">
    <source>
        <dbReference type="EMBL" id="KAF9476760.1"/>
    </source>
</evidence>
<protein>
    <submittedName>
        <fullName evidence="2">Uncharacterized protein</fullName>
    </submittedName>
</protein>
<proteinExistence type="predicted"/>
<evidence type="ECO:0000256" key="1">
    <source>
        <dbReference type="SAM" id="MobiDB-lite"/>
    </source>
</evidence>
<comment type="caution">
    <text evidence="2">The sequence shown here is derived from an EMBL/GenBank/DDBJ whole genome shotgun (WGS) entry which is preliminary data.</text>
</comment>
<sequence>MRVRNRAPLKSFSRLFMTAISEVETKTIPLPPPFSSFESEAHKIDLLTEDTTEQRQTMKISNDKTQNEDRGHDFFFQCRLLPLSHYQEILFQSDCPSALPHIVLTASEDEQEDVSSISPRPLHTQDWKYLVALTPYEAWDIANTRYDDEDDMTEYQHSVASESNGEIIDLGRPDSPMPWNQEGVVGRYLPSLVMDDTDDSEDDWDSESLPDIDSDPWFVEAKARLNAEGIPC</sequence>
<reference evidence="2" key="1">
    <citation type="submission" date="2020-11" db="EMBL/GenBank/DDBJ databases">
        <authorList>
            <consortium name="DOE Joint Genome Institute"/>
            <person name="Ahrendt S."/>
            <person name="Riley R."/>
            <person name="Andreopoulos W."/>
            <person name="Labutti K."/>
            <person name="Pangilinan J."/>
            <person name="Ruiz-Duenas F.J."/>
            <person name="Barrasa J.M."/>
            <person name="Sanchez-Garcia M."/>
            <person name="Camarero S."/>
            <person name="Miyauchi S."/>
            <person name="Serrano A."/>
            <person name="Linde D."/>
            <person name="Babiker R."/>
            <person name="Drula E."/>
            <person name="Ayuso-Fernandez I."/>
            <person name="Pacheco R."/>
            <person name="Padilla G."/>
            <person name="Ferreira P."/>
            <person name="Barriuso J."/>
            <person name="Kellner H."/>
            <person name="Castanera R."/>
            <person name="Alfaro M."/>
            <person name="Ramirez L."/>
            <person name="Pisabarro A.G."/>
            <person name="Kuo A."/>
            <person name="Tritt A."/>
            <person name="Lipzen A."/>
            <person name="He G."/>
            <person name="Yan M."/>
            <person name="Ng V."/>
            <person name="Cullen D."/>
            <person name="Martin F."/>
            <person name="Rosso M.-N."/>
            <person name="Henrissat B."/>
            <person name="Hibbett D."/>
            <person name="Martinez A.T."/>
            <person name="Grigoriev I.V."/>
        </authorList>
    </citation>
    <scope>NUCLEOTIDE SEQUENCE</scope>
    <source>
        <strain evidence="2">CIRM-BRFM 674</strain>
    </source>
</reference>
<feature type="compositionally biased region" description="Acidic residues" evidence="1">
    <location>
        <begin position="195"/>
        <end position="213"/>
    </location>
</feature>
<dbReference type="EMBL" id="MU155283">
    <property type="protein sequence ID" value="KAF9476760.1"/>
    <property type="molecule type" value="Genomic_DNA"/>
</dbReference>
<keyword evidence="3" id="KW-1185">Reference proteome</keyword>
<organism evidence="2 3">
    <name type="scientific">Pholiota conissans</name>
    <dbReference type="NCBI Taxonomy" id="109636"/>
    <lineage>
        <taxon>Eukaryota</taxon>
        <taxon>Fungi</taxon>
        <taxon>Dikarya</taxon>
        <taxon>Basidiomycota</taxon>
        <taxon>Agaricomycotina</taxon>
        <taxon>Agaricomycetes</taxon>
        <taxon>Agaricomycetidae</taxon>
        <taxon>Agaricales</taxon>
        <taxon>Agaricineae</taxon>
        <taxon>Strophariaceae</taxon>
        <taxon>Pholiota</taxon>
    </lineage>
</organism>
<evidence type="ECO:0000313" key="3">
    <source>
        <dbReference type="Proteomes" id="UP000807469"/>
    </source>
</evidence>